<reference evidence="4" key="1">
    <citation type="submission" date="2014-05" db="EMBL/GenBank/DDBJ databases">
        <authorList>
            <person name="Chronopoulou M."/>
        </authorList>
    </citation>
    <scope>NUCLEOTIDE SEQUENCE</scope>
    <source>
        <tissue evidence="4">Whole organism</tissue>
    </source>
</reference>
<proteinExistence type="predicted"/>
<keyword evidence="1" id="KW-0863">Zinc-finger</keyword>
<dbReference type="PROSITE" id="PS50157">
    <property type="entry name" value="ZINC_FINGER_C2H2_2"/>
    <property type="match status" value="1"/>
</dbReference>
<dbReference type="AlphaFoldDB" id="A0A0K2UCM8"/>
<accession>A0A0K2UCM8</accession>
<organism evidence="4">
    <name type="scientific">Lepeophtheirus salmonis</name>
    <name type="common">Salmon louse</name>
    <name type="synonym">Caligus salmonis</name>
    <dbReference type="NCBI Taxonomy" id="72036"/>
    <lineage>
        <taxon>Eukaryota</taxon>
        <taxon>Metazoa</taxon>
        <taxon>Ecdysozoa</taxon>
        <taxon>Arthropoda</taxon>
        <taxon>Crustacea</taxon>
        <taxon>Multicrustacea</taxon>
        <taxon>Hexanauplia</taxon>
        <taxon>Copepoda</taxon>
        <taxon>Siphonostomatoida</taxon>
        <taxon>Caligidae</taxon>
        <taxon>Lepeophtheirus</taxon>
    </lineage>
</organism>
<dbReference type="PROSITE" id="PS00028">
    <property type="entry name" value="ZINC_FINGER_C2H2_1"/>
    <property type="match status" value="1"/>
</dbReference>
<evidence type="ECO:0000256" key="1">
    <source>
        <dbReference type="PROSITE-ProRule" id="PRU00042"/>
    </source>
</evidence>
<dbReference type="InterPro" id="IPR013087">
    <property type="entry name" value="Znf_C2H2_type"/>
</dbReference>
<keyword evidence="1" id="KW-0479">Metal-binding</keyword>
<protein>
    <recommendedName>
        <fullName evidence="3">C2H2-type domain-containing protein</fullName>
    </recommendedName>
</protein>
<dbReference type="EMBL" id="HACA01018633">
    <property type="protein sequence ID" value="CDW35994.1"/>
    <property type="molecule type" value="Transcribed_RNA"/>
</dbReference>
<evidence type="ECO:0000256" key="2">
    <source>
        <dbReference type="SAM" id="MobiDB-lite"/>
    </source>
</evidence>
<keyword evidence="1" id="KW-0862">Zinc</keyword>
<evidence type="ECO:0000313" key="4">
    <source>
        <dbReference type="EMBL" id="CDW35994.1"/>
    </source>
</evidence>
<evidence type="ECO:0000259" key="3">
    <source>
        <dbReference type="PROSITE" id="PS50157"/>
    </source>
</evidence>
<feature type="compositionally biased region" description="Basic and acidic residues" evidence="2">
    <location>
        <begin position="100"/>
        <end position="115"/>
    </location>
</feature>
<name>A0A0K2UCM8_LEPSM</name>
<dbReference type="GO" id="GO:0008270">
    <property type="term" value="F:zinc ion binding"/>
    <property type="evidence" value="ECO:0007669"/>
    <property type="project" value="UniProtKB-KW"/>
</dbReference>
<sequence length="376" mass="43461">MGKTTVHHLDPKICENAALSSMMIVVELENGEIRFDCSECFRRYRHHPSLFRHFKNAHPEKYEEKVSLRNKIKEQQKIAKTLGLPYFRRKNQKRKMNAKKNKENALENPSKESNELLHIPKPNEPVESSTPLVPLVEQNHQNSRSILSQDRQRVQNQSLEMIAIENQSLSIQDNGMCTLTNKIQNEPTSVDEKPPLLSSEVDLLFEQKSTINHILPDKGDPVLSSMDLDAIIPSLTTLVECKTETHSFHNPEISSSFEQESYILPHPPSVENSQENKVKVEEDNDRLPLKIDHEVIYECHKCHKQFIYPPDFNTHECISQPPTFDFIMNSEIKMENDQETLGRQSENTLVNYTTGNSFMGNGHRLVNNIESFHYDY</sequence>
<feature type="region of interest" description="Disordered" evidence="2">
    <location>
        <begin position="91"/>
        <end position="117"/>
    </location>
</feature>
<feature type="domain" description="C2H2-type" evidence="3">
    <location>
        <begin position="35"/>
        <end position="63"/>
    </location>
</feature>